<evidence type="ECO:0000313" key="4">
    <source>
        <dbReference type="Proteomes" id="UP000183788"/>
    </source>
</evidence>
<keyword evidence="1" id="KW-0092">Biotin</keyword>
<dbReference type="CDD" id="cd06850">
    <property type="entry name" value="biotinyl_domain"/>
    <property type="match status" value="1"/>
</dbReference>
<dbReference type="SUPFAM" id="SSF51230">
    <property type="entry name" value="Single hybrid motif"/>
    <property type="match status" value="1"/>
</dbReference>
<dbReference type="PANTHER" id="PTHR45266:SF3">
    <property type="entry name" value="OXALOACETATE DECARBOXYLASE ALPHA CHAIN"/>
    <property type="match status" value="1"/>
</dbReference>
<name>A0A1K1SW91_9BACT</name>
<dbReference type="OrthoDB" id="9812676at2"/>
<dbReference type="Proteomes" id="UP000183788">
    <property type="component" value="Unassembled WGS sequence"/>
</dbReference>
<reference evidence="3 4" key="1">
    <citation type="submission" date="2016-11" db="EMBL/GenBank/DDBJ databases">
        <authorList>
            <person name="Jaros S."/>
            <person name="Januszkiewicz K."/>
            <person name="Wedrychowicz H."/>
        </authorList>
    </citation>
    <scope>NUCLEOTIDE SEQUENCE [LARGE SCALE GENOMIC DNA]</scope>
    <source>
        <strain evidence="3 4">DSM 784</strain>
    </source>
</reference>
<dbReference type="InterPro" id="IPR000089">
    <property type="entry name" value="Biotin_lipoyl"/>
</dbReference>
<feature type="domain" description="Lipoyl-binding" evidence="2">
    <location>
        <begin position="155"/>
        <end position="224"/>
    </location>
</feature>
<accession>A0A1K1SW91</accession>
<dbReference type="EMBL" id="FPIZ01000036">
    <property type="protein sequence ID" value="SFW88555.1"/>
    <property type="molecule type" value="Genomic_DNA"/>
</dbReference>
<proteinExistence type="predicted"/>
<dbReference type="PROSITE" id="PS50968">
    <property type="entry name" value="BIOTINYL_LIPOYL"/>
    <property type="match status" value="1"/>
</dbReference>
<dbReference type="AlphaFoldDB" id="A0A1K1SW91"/>
<evidence type="ECO:0000259" key="2">
    <source>
        <dbReference type="PROSITE" id="PS50968"/>
    </source>
</evidence>
<gene>
    <name evidence="3" type="ORF">SAMN05661012_06277</name>
</gene>
<dbReference type="Gene3D" id="2.40.50.100">
    <property type="match status" value="1"/>
</dbReference>
<dbReference type="InterPro" id="IPR011053">
    <property type="entry name" value="Single_hybrid_motif"/>
</dbReference>
<dbReference type="Pfam" id="PF00364">
    <property type="entry name" value="Biotin_lipoyl"/>
    <property type="match status" value="1"/>
</dbReference>
<dbReference type="FunFam" id="2.40.50.100:FF:000003">
    <property type="entry name" value="Acetyl-CoA carboxylase biotin carboxyl carrier protein"/>
    <property type="match status" value="1"/>
</dbReference>
<dbReference type="STRING" id="1004.SAMN05661012_06277"/>
<dbReference type="PANTHER" id="PTHR45266">
    <property type="entry name" value="OXALOACETATE DECARBOXYLASE ALPHA CHAIN"/>
    <property type="match status" value="1"/>
</dbReference>
<sequence>MLVLVYALKHSRVKAAFVFVEYNNPLPAAAGQLKKTFLPLPKADLNSYFCLSSDIIQLMIKAIVNGITPFAINTAPEGISCNGQAVEWSGLELPAGNYSVILDGRSYIAQVISIDKDAKKVKILIEQQEYEVAIGEPIDQLLAAMGINHSATRKVNDIKAPMPGLVLKVLVEPGQAIKKGDPVLILEAMKMENVFKATGDAIVKEIKVSERTAVEKGEILVILE</sequence>
<evidence type="ECO:0000313" key="3">
    <source>
        <dbReference type="EMBL" id="SFW88555.1"/>
    </source>
</evidence>
<protein>
    <submittedName>
        <fullName evidence="3">Biotin carboxyl carrier protein</fullName>
    </submittedName>
</protein>
<dbReference type="InterPro" id="IPR050709">
    <property type="entry name" value="Biotin_Carboxyl_Carrier/Decarb"/>
</dbReference>
<organism evidence="3 4">
    <name type="scientific">Chitinophaga sancti</name>
    <dbReference type="NCBI Taxonomy" id="1004"/>
    <lineage>
        <taxon>Bacteria</taxon>
        <taxon>Pseudomonadati</taxon>
        <taxon>Bacteroidota</taxon>
        <taxon>Chitinophagia</taxon>
        <taxon>Chitinophagales</taxon>
        <taxon>Chitinophagaceae</taxon>
        <taxon>Chitinophaga</taxon>
    </lineage>
</organism>
<evidence type="ECO:0000256" key="1">
    <source>
        <dbReference type="ARBA" id="ARBA00023267"/>
    </source>
</evidence>